<organism evidence="4 5">
    <name type="scientific">Bradyrhizobium centrolobii</name>
    <dbReference type="NCBI Taxonomy" id="1505087"/>
    <lineage>
        <taxon>Bacteria</taxon>
        <taxon>Pseudomonadati</taxon>
        <taxon>Pseudomonadota</taxon>
        <taxon>Alphaproteobacteria</taxon>
        <taxon>Hyphomicrobiales</taxon>
        <taxon>Nitrobacteraceae</taxon>
        <taxon>Bradyrhizobium</taxon>
    </lineage>
</organism>
<dbReference type="SMART" id="SM00530">
    <property type="entry name" value="HTH_XRE"/>
    <property type="match status" value="1"/>
</dbReference>
<dbReference type="Gene3D" id="1.10.10.2910">
    <property type="match status" value="1"/>
</dbReference>
<dbReference type="PANTHER" id="PTHR43236:SF1">
    <property type="entry name" value="BLL7220 PROTEIN"/>
    <property type="match status" value="1"/>
</dbReference>
<dbReference type="PANTHER" id="PTHR43236">
    <property type="entry name" value="ANTITOXIN HIGA1"/>
    <property type="match status" value="1"/>
</dbReference>
<feature type="domain" description="HTH cro/C1-type" evidence="3">
    <location>
        <begin position="33"/>
        <end position="88"/>
    </location>
</feature>
<name>A0A176Z042_9BRAD</name>
<gene>
    <name evidence="4" type="ORF">AYJ54_06085</name>
</gene>
<dbReference type="InterPro" id="IPR010982">
    <property type="entry name" value="Lambda_DNA-bd_dom_sf"/>
</dbReference>
<comment type="caution">
    <text evidence="4">The sequence shown here is derived from an EMBL/GenBank/DDBJ whole genome shotgun (WGS) entry which is preliminary data.</text>
</comment>
<dbReference type="InterPro" id="IPR052345">
    <property type="entry name" value="Rad_response_metalloprotease"/>
</dbReference>
<dbReference type="Proteomes" id="UP000076959">
    <property type="component" value="Unassembled WGS sequence"/>
</dbReference>
<dbReference type="GO" id="GO:0003677">
    <property type="term" value="F:DNA binding"/>
    <property type="evidence" value="ECO:0007669"/>
    <property type="project" value="InterPro"/>
</dbReference>
<sequence length="378" mass="42961">MKDELQRNARSGNPMAHIQHRYQPDYVQPPGKVLEEILETRDLSARELARRCGRSPKLFVEIIAGKAPIEPATAMQLERVLGMDASIWLNLEAKYRLHLAQSAEAESFASVKDFVHRFPIGELVQRGCVKATQNDTDIARELLRFFAAGSFTAFRERFDELRTVSFRHSPTFKSDPEPLLAWLRLGELQAESVETAPFDRTNFINALAQIRSYTNQDPEEFLSPMISKCAEAGVVFLLIKPFSRLRLSGVARWLVPGKGIIQQTLRHKTNDHFWFTFFHEAAHLLLHSRKALFIDGEKLPGDDKEEAEANHWAASFLVPQHELEKFVSAGSFDLESVTTFSEEIDVAPGIVVGQLQNRKAVPWNSPLNHLKVTFEWSE</sequence>
<dbReference type="Pfam" id="PF06114">
    <property type="entry name" value="Peptidase_M78"/>
    <property type="match status" value="1"/>
</dbReference>
<comment type="similarity">
    <text evidence="1">Belongs to the short-chain fatty acyl-CoA assimilation regulator (ScfR) family.</text>
</comment>
<dbReference type="CDD" id="cd00093">
    <property type="entry name" value="HTH_XRE"/>
    <property type="match status" value="1"/>
</dbReference>
<dbReference type="InterPro" id="IPR001387">
    <property type="entry name" value="Cro/C1-type_HTH"/>
</dbReference>
<dbReference type="EMBL" id="LUUB01000040">
    <property type="protein sequence ID" value="OAF12398.1"/>
    <property type="molecule type" value="Genomic_DNA"/>
</dbReference>
<dbReference type="InterPro" id="IPR010359">
    <property type="entry name" value="IrrE_HExxH"/>
</dbReference>
<proteinExistence type="inferred from homology"/>
<dbReference type="STRING" id="1505087.AYJ54_06085"/>
<evidence type="ECO:0000313" key="5">
    <source>
        <dbReference type="Proteomes" id="UP000076959"/>
    </source>
</evidence>
<evidence type="ECO:0000259" key="3">
    <source>
        <dbReference type="SMART" id="SM00530"/>
    </source>
</evidence>
<evidence type="ECO:0000256" key="2">
    <source>
        <dbReference type="SAM" id="MobiDB-lite"/>
    </source>
</evidence>
<evidence type="ECO:0000256" key="1">
    <source>
        <dbReference type="ARBA" id="ARBA00007227"/>
    </source>
</evidence>
<dbReference type="AlphaFoldDB" id="A0A176Z042"/>
<keyword evidence="5" id="KW-1185">Reference proteome</keyword>
<evidence type="ECO:0000313" key="4">
    <source>
        <dbReference type="EMBL" id="OAF12398.1"/>
    </source>
</evidence>
<reference evidence="4 5" key="1">
    <citation type="submission" date="2016-03" db="EMBL/GenBank/DDBJ databases">
        <title>Draft Genome Sequence of the Strain BR 10245 (Bradyrhizobium sp.) isolated from nodules of Centrolobium paraense.</title>
        <authorList>
            <person name="Simoes-Araujo J.L.Sr."/>
            <person name="Barauna A.C."/>
            <person name="Silva K."/>
            <person name="Zilli J.E."/>
        </authorList>
    </citation>
    <scope>NUCLEOTIDE SEQUENCE [LARGE SCALE GENOMIC DNA]</scope>
    <source>
        <strain evidence="4 5">BR 10245</strain>
    </source>
</reference>
<feature type="region of interest" description="Disordered" evidence="2">
    <location>
        <begin position="1"/>
        <end position="21"/>
    </location>
</feature>
<protein>
    <recommendedName>
        <fullName evidence="3">HTH cro/C1-type domain-containing protein</fullName>
    </recommendedName>
</protein>
<dbReference type="SUPFAM" id="SSF47413">
    <property type="entry name" value="lambda repressor-like DNA-binding domains"/>
    <property type="match status" value="1"/>
</dbReference>
<accession>A0A176Z042</accession>
<dbReference type="Gene3D" id="1.10.260.40">
    <property type="entry name" value="lambda repressor-like DNA-binding domains"/>
    <property type="match status" value="1"/>
</dbReference>